<dbReference type="PROSITE" id="PS51257">
    <property type="entry name" value="PROKAR_LIPOPROTEIN"/>
    <property type="match status" value="1"/>
</dbReference>
<dbReference type="Gene3D" id="3.40.50.10610">
    <property type="entry name" value="ABC-type transport auxiliary lipoprotein component"/>
    <property type="match status" value="1"/>
</dbReference>
<evidence type="ECO:0000313" key="1">
    <source>
        <dbReference type="EMBL" id="TCP18847.1"/>
    </source>
</evidence>
<organism evidence="1 2">
    <name type="scientific">Nicoletella semolina</name>
    <dbReference type="NCBI Taxonomy" id="271160"/>
    <lineage>
        <taxon>Bacteria</taxon>
        <taxon>Pseudomonadati</taxon>
        <taxon>Pseudomonadota</taxon>
        <taxon>Gammaproteobacteria</taxon>
        <taxon>Pasteurellales</taxon>
        <taxon>Pasteurellaceae</taxon>
        <taxon>Nicoletella</taxon>
    </lineage>
</organism>
<dbReference type="OrthoDB" id="1014694at2"/>
<sequence length="217" mass="23566">MKKLTLLLLSVATLALTGCHSKPKEPYDYTEFKKSNPKSILLVMPTNDSLDVKAPTSVLAQASIPLAEKGYYVFPVTLVDEVFKQNGLPDGNSIRSASIKKIQEIFGADAIMYLNVKEYGTEYKVIDSITSVVVAGKLVDLRTGKILWEGEQVTREGSGSGNNGILVQLVVSAINQITNTMKDRGYDVAKTATSHLFHLGTNGGILNGPRLLLQPKK</sequence>
<proteinExistence type="predicted"/>
<name>A0A4R2NCH9_9PAST</name>
<accession>A0A4R2NCH9</accession>
<dbReference type="AlphaFoldDB" id="A0A4R2NCH9"/>
<dbReference type="EMBL" id="SLXJ01000001">
    <property type="protein sequence ID" value="TCP18847.1"/>
    <property type="molecule type" value="Genomic_DNA"/>
</dbReference>
<dbReference type="RefSeq" id="WP_132500455.1">
    <property type="nucleotide sequence ID" value="NZ_LVXA01000001.1"/>
</dbReference>
<comment type="caution">
    <text evidence="1">The sequence shown here is derived from an EMBL/GenBank/DDBJ whole genome shotgun (WGS) entry which is preliminary data.</text>
</comment>
<dbReference type="InterPro" id="IPR008517">
    <property type="entry name" value="GNA1162-like"/>
</dbReference>
<dbReference type="Proteomes" id="UP000295537">
    <property type="component" value="Unassembled WGS sequence"/>
</dbReference>
<dbReference type="Pfam" id="PF05643">
    <property type="entry name" value="GNA1162-like"/>
    <property type="match status" value="1"/>
</dbReference>
<evidence type="ECO:0008006" key="3">
    <source>
        <dbReference type="Google" id="ProtNLM"/>
    </source>
</evidence>
<evidence type="ECO:0000313" key="2">
    <source>
        <dbReference type="Proteomes" id="UP000295537"/>
    </source>
</evidence>
<reference evidence="1 2" key="1">
    <citation type="submission" date="2019-03" db="EMBL/GenBank/DDBJ databases">
        <title>Genomic Encyclopedia of Type Strains, Phase IV (KMG-IV): sequencing the most valuable type-strain genomes for metagenomic binning, comparative biology and taxonomic classification.</title>
        <authorList>
            <person name="Goeker M."/>
        </authorList>
    </citation>
    <scope>NUCLEOTIDE SEQUENCE [LARGE SCALE GENOMIC DNA]</scope>
    <source>
        <strain evidence="1 2">DSM 16380</strain>
    </source>
</reference>
<keyword evidence="2" id="KW-1185">Reference proteome</keyword>
<gene>
    <name evidence="1" type="ORF">EV693_101113</name>
</gene>
<protein>
    <recommendedName>
        <fullName evidence="3">Lipoprotein</fullName>
    </recommendedName>
</protein>